<dbReference type="GO" id="GO:0004623">
    <property type="term" value="F:phospholipase A2 activity"/>
    <property type="evidence" value="ECO:0007669"/>
    <property type="project" value="InterPro"/>
</dbReference>
<evidence type="ECO:0000256" key="1">
    <source>
        <dbReference type="SAM" id="MobiDB-lite"/>
    </source>
</evidence>
<feature type="region of interest" description="Disordered" evidence="1">
    <location>
        <begin position="224"/>
        <end position="254"/>
    </location>
</feature>
<dbReference type="GO" id="GO:0006644">
    <property type="term" value="P:phospholipid metabolic process"/>
    <property type="evidence" value="ECO:0007669"/>
    <property type="project" value="InterPro"/>
</dbReference>
<organism evidence="2 3">
    <name type="scientific">Steinernema glaseri</name>
    <dbReference type="NCBI Taxonomy" id="37863"/>
    <lineage>
        <taxon>Eukaryota</taxon>
        <taxon>Metazoa</taxon>
        <taxon>Ecdysozoa</taxon>
        <taxon>Nematoda</taxon>
        <taxon>Chromadorea</taxon>
        <taxon>Rhabditida</taxon>
        <taxon>Tylenchina</taxon>
        <taxon>Panagrolaimomorpha</taxon>
        <taxon>Strongyloidoidea</taxon>
        <taxon>Steinernematidae</taxon>
        <taxon>Steinernema</taxon>
    </lineage>
</organism>
<dbReference type="GO" id="GO:0050482">
    <property type="term" value="P:arachidonate secretion"/>
    <property type="evidence" value="ECO:0007669"/>
    <property type="project" value="InterPro"/>
</dbReference>
<name>A0A1I7YUS2_9BILA</name>
<feature type="compositionally biased region" description="Basic and acidic residues" evidence="1">
    <location>
        <begin position="173"/>
        <end position="183"/>
    </location>
</feature>
<keyword evidence="2" id="KW-1185">Reference proteome</keyword>
<dbReference type="Proteomes" id="UP000095287">
    <property type="component" value="Unplaced"/>
</dbReference>
<evidence type="ECO:0000313" key="3">
    <source>
        <dbReference type="WBParaSite" id="L893_g19955.t1"/>
    </source>
</evidence>
<accession>A0A1I7YUS2</accession>
<dbReference type="AlphaFoldDB" id="A0A1I7YUS2"/>
<proteinExistence type="predicted"/>
<protein>
    <submittedName>
        <fullName evidence="3">GRANULINS domain-containing protein</fullName>
    </submittedName>
</protein>
<sequence length="254" mass="28239">MLLDPDYIMASLRQQIVLGFLFVVILAPPGTKDPHINDCCAIHDRCYCEPHETQDNCDEEFCECLERVTSDSGRMCYRGVAKSGCRLVKRFGGRAFGNCEVPMWSSIIVVLQLRSTSAARYMIAAIVNLTKLRITAMKSFVSAWKEILLIGRGKSRAAAESESTDGQRSIRRGSGESGRREGGKSQQEAGIRLMQIVLLCSWGVSCALRVVLDCHRLEITGGESCREGAGKSQSVKEEENRFTTKQETITEKFK</sequence>
<dbReference type="PANTHER" id="PTHR34228:SF6">
    <property type="entry name" value="PHOSPHOLIPASE A2"/>
    <property type="match status" value="1"/>
</dbReference>
<evidence type="ECO:0000313" key="2">
    <source>
        <dbReference type="Proteomes" id="UP000095287"/>
    </source>
</evidence>
<dbReference type="SUPFAM" id="SSF48619">
    <property type="entry name" value="Phospholipase A2, PLA2"/>
    <property type="match status" value="1"/>
</dbReference>
<feature type="region of interest" description="Disordered" evidence="1">
    <location>
        <begin position="159"/>
        <end position="186"/>
    </location>
</feature>
<dbReference type="WBParaSite" id="L893_g19955.t1">
    <property type="protein sequence ID" value="L893_g19955.t1"/>
    <property type="gene ID" value="L893_g19955"/>
</dbReference>
<dbReference type="InterPro" id="IPR053322">
    <property type="entry name" value="PLA2-like"/>
</dbReference>
<reference evidence="3" key="1">
    <citation type="submission" date="2016-11" db="UniProtKB">
        <authorList>
            <consortium name="WormBaseParasite"/>
        </authorList>
    </citation>
    <scope>IDENTIFICATION</scope>
</reference>
<dbReference type="InterPro" id="IPR036444">
    <property type="entry name" value="PLipase_A2_dom_sf"/>
</dbReference>
<dbReference type="PANTHER" id="PTHR34228">
    <property type="entry name" value="PROTEIN CBG09474-RELATED"/>
    <property type="match status" value="1"/>
</dbReference>